<accession>A0A168MI70</accession>
<organism evidence="1 2">
    <name type="scientific">Paenibacillus glacialis</name>
    <dbReference type="NCBI Taxonomy" id="494026"/>
    <lineage>
        <taxon>Bacteria</taxon>
        <taxon>Bacillati</taxon>
        <taxon>Bacillota</taxon>
        <taxon>Bacilli</taxon>
        <taxon>Bacillales</taxon>
        <taxon>Paenibacillaceae</taxon>
        <taxon>Paenibacillus</taxon>
    </lineage>
</organism>
<proteinExistence type="predicted"/>
<comment type="caution">
    <text evidence="1">The sequence shown here is derived from an EMBL/GenBank/DDBJ whole genome shotgun (WGS) entry which is preliminary data.</text>
</comment>
<protein>
    <submittedName>
        <fullName evidence="1">Uncharacterized protein</fullName>
    </submittedName>
</protein>
<keyword evidence="2" id="KW-1185">Reference proteome</keyword>
<sequence>MGLSWTTKHDVFIIIQKKILSRLSLNAAIAIILATNAMRSTQITASNVGRKSSLSNWPFFAVAVTRS</sequence>
<gene>
    <name evidence="1" type="ORF">PGLA_04665</name>
</gene>
<evidence type="ECO:0000313" key="1">
    <source>
        <dbReference type="EMBL" id="OAB44711.1"/>
    </source>
</evidence>
<evidence type="ECO:0000313" key="2">
    <source>
        <dbReference type="Proteomes" id="UP000076967"/>
    </source>
</evidence>
<reference evidence="1 2" key="1">
    <citation type="submission" date="2016-03" db="EMBL/GenBank/DDBJ databases">
        <title>Draft genome sequence of Paenibacillus glacialis DSM 22343.</title>
        <authorList>
            <person name="Shin S.-K."/>
            <person name="Yi H."/>
        </authorList>
    </citation>
    <scope>NUCLEOTIDE SEQUENCE [LARGE SCALE GENOMIC DNA]</scope>
    <source>
        <strain evidence="1 2">DSM 22343</strain>
    </source>
</reference>
<dbReference type="AlphaFoldDB" id="A0A168MI70"/>
<dbReference type="EMBL" id="LVJH01000006">
    <property type="protein sequence ID" value="OAB44711.1"/>
    <property type="molecule type" value="Genomic_DNA"/>
</dbReference>
<dbReference type="Proteomes" id="UP000076967">
    <property type="component" value="Unassembled WGS sequence"/>
</dbReference>
<dbReference type="STRING" id="494026.PGLA_04665"/>
<name>A0A168MI70_9BACL</name>